<dbReference type="PANTHER" id="PTHR39661">
    <property type="entry name" value="UPF0310 PROTEIN MJECL36"/>
    <property type="match status" value="1"/>
</dbReference>
<dbReference type="EMBL" id="JZWS01000269">
    <property type="protein sequence ID" value="KJR77995.1"/>
    <property type="molecule type" value="Genomic_DNA"/>
</dbReference>
<dbReference type="Gene3D" id="3.10.590.10">
    <property type="entry name" value="ph1033 like domains"/>
    <property type="match status" value="1"/>
</dbReference>
<feature type="domain" description="EVE" evidence="1">
    <location>
        <begin position="2"/>
        <end position="138"/>
    </location>
</feature>
<evidence type="ECO:0000259" key="1">
    <source>
        <dbReference type="Pfam" id="PF01878"/>
    </source>
</evidence>
<dbReference type="InterPro" id="IPR015947">
    <property type="entry name" value="PUA-like_sf"/>
</dbReference>
<dbReference type="PANTHER" id="PTHR39661:SF1">
    <property type="entry name" value="UPF0310 PROTEIN MJECL36"/>
    <property type="match status" value="1"/>
</dbReference>
<dbReference type="CDD" id="cd21132">
    <property type="entry name" value="EVE-like"/>
    <property type="match status" value="1"/>
</dbReference>
<dbReference type="SUPFAM" id="SSF88697">
    <property type="entry name" value="PUA domain-like"/>
    <property type="match status" value="1"/>
</dbReference>
<organism evidence="2">
    <name type="scientific">Candidatus Aramenus sulfurataquae</name>
    <dbReference type="NCBI Taxonomy" id="1326980"/>
    <lineage>
        <taxon>Archaea</taxon>
        <taxon>Thermoproteota</taxon>
        <taxon>Thermoprotei</taxon>
        <taxon>Sulfolobales</taxon>
        <taxon>Sulfolobaceae</taxon>
        <taxon>Candidatus Aramenus</taxon>
    </lineage>
</organism>
<dbReference type="Pfam" id="PF01878">
    <property type="entry name" value="EVE"/>
    <property type="match status" value="1"/>
</dbReference>
<reference evidence="2" key="1">
    <citation type="submission" date="2015-03" db="EMBL/GenBank/DDBJ databases">
        <title>Metagenome Sequencing of an Archaeal-Dominated Microbial Community from a Hot Spring at the Los Azufres Geothermal Field, Mexico.</title>
        <authorList>
            <person name="Servin-Garciduenas L.E."/>
            <person name="Martinez-Romero E."/>
        </authorList>
    </citation>
    <scope>NUCLEOTIDE SEQUENCE [LARGE SCALE GENOMIC DNA]</scope>
    <source>
        <strain evidence="2">AZ1-454</strain>
    </source>
</reference>
<proteinExistence type="predicted"/>
<evidence type="ECO:0000313" key="2">
    <source>
        <dbReference type="EMBL" id="KJR77995.1"/>
    </source>
</evidence>
<gene>
    <name evidence="2" type="ORF">TQ35_09625</name>
</gene>
<dbReference type="NCBIfam" id="NF002008">
    <property type="entry name" value="PRK00809.1"/>
    <property type="match status" value="1"/>
</dbReference>
<name>A0A0F2LNF4_9CREN</name>
<dbReference type="InterPro" id="IPR002740">
    <property type="entry name" value="EVE_domain"/>
</dbReference>
<comment type="caution">
    <text evidence="2">The sequence shown here is derived from an EMBL/GenBank/DDBJ whole genome shotgun (WGS) entry which is preliminary data.</text>
</comment>
<protein>
    <recommendedName>
        <fullName evidence="1">EVE domain-containing protein</fullName>
    </recommendedName>
</protein>
<sequence>MTYWLIPIQEDMWDIILTKGVWGYKTNLSEYIKKGDKLIIYVSKYYAKAYGGKIVGVVRVESDWYVDETPVFPEEVVRNKGIFIHRVKVFPEVTGVCDLKGILDKLRFVEDPAQLPKYLRNAPANLKRPIPDDDGKKIEMCLKGEL</sequence>
<dbReference type="PATRIC" id="fig|1326980.8.peg.1142"/>
<accession>A0A0F2LNF4</accession>
<dbReference type="AlphaFoldDB" id="A0A0F2LNF4"/>